<dbReference type="Proteomes" id="UP000790787">
    <property type="component" value="Chromosome 17"/>
</dbReference>
<gene>
    <name evidence="2" type="primary">LOC142172057</name>
</gene>
<dbReference type="RefSeq" id="XP_075091919.1">
    <property type="nucleotide sequence ID" value="XM_075235818.1"/>
</dbReference>
<name>A0AC58T3W5_TOBAC</name>
<keyword evidence="1" id="KW-1185">Reference proteome</keyword>
<sequence>MADQKHLTTELQFSAQFQSPANGQSGGIVVMWKDDLIKLEEVSTTPQGIHIMVKLASRGDFNEVLKARDKFGGNRISATRANHFWNCINKCNLIDLGFKGNKYTWNNKRYSNIHSPILERLDRCLATSDLIEMYPNASVSHLPRTYSDHCPLLISLYNVQTNHNRPFRFETMWYGHPDLPLIIHQSFSNNDKLAHATCEFQHSVLKWNKEVFGNTFHRKKHIMSRLVGIQKFPQFPFSRFLQNLDTHLQKEYSNILRCEEDFWKLKARIN</sequence>
<protein>
    <submittedName>
        <fullName evidence="2">Uncharacterized protein LOC142172057</fullName>
    </submittedName>
</protein>
<reference evidence="2" key="2">
    <citation type="submission" date="2025-08" db="UniProtKB">
        <authorList>
            <consortium name="RefSeq"/>
        </authorList>
    </citation>
    <scope>IDENTIFICATION</scope>
    <source>
        <tissue evidence="2">Leaf</tissue>
    </source>
</reference>
<organism evidence="1 2">
    <name type="scientific">Nicotiana tabacum</name>
    <name type="common">Common tobacco</name>
    <dbReference type="NCBI Taxonomy" id="4097"/>
    <lineage>
        <taxon>Eukaryota</taxon>
        <taxon>Viridiplantae</taxon>
        <taxon>Streptophyta</taxon>
        <taxon>Embryophyta</taxon>
        <taxon>Tracheophyta</taxon>
        <taxon>Spermatophyta</taxon>
        <taxon>Magnoliopsida</taxon>
        <taxon>eudicotyledons</taxon>
        <taxon>Gunneridae</taxon>
        <taxon>Pentapetalae</taxon>
        <taxon>asterids</taxon>
        <taxon>lamiids</taxon>
        <taxon>Solanales</taxon>
        <taxon>Solanaceae</taxon>
        <taxon>Nicotianoideae</taxon>
        <taxon>Nicotianeae</taxon>
        <taxon>Nicotiana</taxon>
    </lineage>
</organism>
<accession>A0AC58T3W5</accession>
<evidence type="ECO:0000313" key="2">
    <source>
        <dbReference type="RefSeq" id="XP_075091919.1"/>
    </source>
</evidence>
<evidence type="ECO:0000313" key="1">
    <source>
        <dbReference type="Proteomes" id="UP000790787"/>
    </source>
</evidence>
<proteinExistence type="predicted"/>
<reference evidence="1" key="1">
    <citation type="journal article" date="2014" name="Nat. Commun.">
        <title>The tobacco genome sequence and its comparison with those of tomato and potato.</title>
        <authorList>
            <person name="Sierro N."/>
            <person name="Battey J.N."/>
            <person name="Ouadi S."/>
            <person name="Bakaher N."/>
            <person name="Bovet L."/>
            <person name="Willig A."/>
            <person name="Goepfert S."/>
            <person name="Peitsch M.C."/>
            <person name="Ivanov N.V."/>
        </authorList>
    </citation>
    <scope>NUCLEOTIDE SEQUENCE [LARGE SCALE GENOMIC DNA]</scope>
</reference>